<keyword evidence="2" id="KW-0812">Transmembrane</keyword>
<feature type="signal peptide" evidence="3">
    <location>
        <begin position="1"/>
        <end position="17"/>
    </location>
</feature>
<keyword evidence="3" id="KW-0732">Signal</keyword>
<dbReference type="VEuPathDB" id="FungiDB:PADG_00497"/>
<protein>
    <recommendedName>
        <fullName evidence="6">GPI anchored serine-rich protein</fullName>
    </recommendedName>
</protein>
<dbReference type="Proteomes" id="UP000242814">
    <property type="component" value="Unassembled WGS sequence"/>
</dbReference>
<keyword evidence="2" id="KW-1133">Transmembrane helix</keyword>
<evidence type="ECO:0000256" key="1">
    <source>
        <dbReference type="SAM" id="MobiDB-lite"/>
    </source>
</evidence>
<dbReference type="EMBL" id="LZYO01000061">
    <property type="protein sequence ID" value="ODH38895.1"/>
    <property type="molecule type" value="Genomic_DNA"/>
</dbReference>
<feature type="chain" id="PRO_5008902479" description="GPI anchored serine-rich protein" evidence="3">
    <location>
        <begin position="18"/>
        <end position="213"/>
    </location>
</feature>
<keyword evidence="2" id="KW-0472">Membrane</keyword>
<evidence type="ECO:0000313" key="5">
    <source>
        <dbReference type="Proteomes" id="UP000242814"/>
    </source>
</evidence>
<gene>
    <name evidence="4" type="ORF">ACO22_02129</name>
</gene>
<dbReference type="AlphaFoldDB" id="A0A1D2JJL5"/>
<evidence type="ECO:0000313" key="4">
    <source>
        <dbReference type="EMBL" id="ODH38895.1"/>
    </source>
</evidence>
<evidence type="ECO:0000256" key="2">
    <source>
        <dbReference type="SAM" id="Phobius"/>
    </source>
</evidence>
<name>A0A1D2JJL5_PARBR</name>
<dbReference type="VEuPathDB" id="FungiDB:PABG_02096"/>
<feature type="region of interest" description="Disordered" evidence="1">
    <location>
        <begin position="53"/>
        <end position="89"/>
    </location>
</feature>
<evidence type="ECO:0000256" key="3">
    <source>
        <dbReference type="SAM" id="SignalP"/>
    </source>
</evidence>
<accession>A0A1D2JJL5</accession>
<comment type="caution">
    <text evidence="4">The sequence shown here is derived from an EMBL/GenBank/DDBJ whole genome shotgun (WGS) entry which is preliminary data.</text>
</comment>
<sequence>MRFTTASVALFAGAAMAMPSFPVAEPTTVYSTKAVTVTSCPPNVYSCPGHGPKTTDAASYPVSEPSTHPTGKPSAHPTSHGDYPTEYQPTIDCPSESTYPVEKAPYPTGKPKPTAHPTGTEVYPTTHSTTTVVVTYTTCTSVNCVPTVTSSTTLIYPTVHPTDRPTNYPTGIASPTGSYPVSPTPIHFEGVAASFGTSFAVASLAVIAAIFLA</sequence>
<feature type="transmembrane region" description="Helical" evidence="2">
    <location>
        <begin position="191"/>
        <end position="212"/>
    </location>
</feature>
<evidence type="ECO:0008006" key="6">
    <source>
        <dbReference type="Google" id="ProtNLM"/>
    </source>
</evidence>
<proteinExistence type="predicted"/>
<organism evidence="4 5">
    <name type="scientific">Paracoccidioides brasiliensis</name>
    <dbReference type="NCBI Taxonomy" id="121759"/>
    <lineage>
        <taxon>Eukaryota</taxon>
        <taxon>Fungi</taxon>
        <taxon>Dikarya</taxon>
        <taxon>Ascomycota</taxon>
        <taxon>Pezizomycotina</taxon>
        <taxon>Eurotiomycetes</taxon>
        <taxon>Eurotiomycetidae</taxon>
        <taxon>Onygenales</taxon>
        <taxon>Ajellomycetaceae</taxon>
        <taxon>Paracoccidioides</taxon>
    </lineage>
</organism>
<reference evidence="4 5" key="1">
    <citation type="submission" date="2016-06" db="EMBL/GenBank/DDBJ databases">
        <authorList>
            <person name="Kjaerup R.B."/>
            <person name="Dalgaard T.S."/>
            <person name="Juul-Madsen H.R."/>
        </authorList>
    </citation>
    <scope>NUCLEOTIDE SEQUENCE [LARGE SCALE GENOMIC DNA]</scope>
    <source>
        <strain evidence="4 5">Pb300</strain>
    </source>
</reference>